<accession>A0A914H4H9</accession>
<keyword evidence="2" id="KW-0812">Transmembrane</keyword>
<keyword evidence="2" id="KW-0472">Membrane</keyword>
<feature type="transmembrane region" description="Helical" evidence="2">
    <location>
        <begin position="347"/>
        <end position="366"/>
    </location>
</feature>
<feature type="region of interest" description="Disordered" evidence="1">
    <location>
        <begin position="29"/>
        <end position="55"/>
    </location>
</feature>
<dbReference type="WBParaSite" id="Gr19_v10_g13912.t1">
    <property type="protein sequence ID" value="Gr19_v10_g13912.t1"/>
    <property type="gene ID" value="Gr19_v10_g13912"/>
</dbReference>
<keyword evidence="3" id="KW-1185">Reference proteome</keyword>
<sequence length="373" mass="41617">MPPQPTPAHTSRPPSVLNLRCHEEMLVESPCSNNTNSSRSNTTTSSTTVTVSSSDCGGNATNGGGGANAIVAAPTRYYLPFGQNANELSMERKRLHRISLQTHQQQQSNGFGRLHQQIVQLEDDEGVHGLLQQQHQFDSGSAFIQTPKYRRLTVHQLQQQRTHDTPISSNRLILRPVAISNTNTTVQTTRKRRAAEEEDERRLNAKERLWVCADVDRAVHLDGRTLHALLQSEKSMTVSEAQIRREQRAHQAAGDEPGIEEWARTRAVEWMQEIAAMFPFLFIVCGMFRAMMLTCRRPSGGAPYTSYCWSLAQFLRSSQSWCQAPSSAILSPSSLARTIRRWSRSRSLFRPAAAIALLGVLGGTFGHSGERKK</sequence>
<dbReference type="AlphaFoldDB" id="A0A914H4H9"/>
<evidence type="ECO:0000313" key="3">
    <source>
        <dbReference type="Proteomes" id="UP000887572"/>
    </source>
</evidence>
<reference evidence="4" key="1">
    <citation type="submission" date="2022-11" db="UniProtKB">
        <authorList>
            <consortium name="WormBaseParasite"/>
        </authorList>
    </citation>
    <scope>IDENTIFICATION</scope>
</reference>
<dbReference type="Proteomes" id="UP000887572">
    <property type="component" value="Unplaced"/>
</dbReference>
<feature type="compositionally biased region" description="Low complexity" evidence="1">
    <location>
        <begin position="32"/>
        <end position="55"/>
    </location>
</feature>
<proteinExistence type="predicted"/>
<keyword evidence="2" id="KW-1133">Transmembrane helix</keyword>
<evidence type="ECO:0000313" key="4">
    <source>
        <dbReference type="WBParaSite" id="Gr19_v10_g13912.t1"/>
    </source>
</evidence>
<organism evidence="3 4">
    <name type="scientific">Globodera rostochiensis</name>
    <name type="common">Golden nematode worm</name>
    <name type="synonym">Heterodera rostochiensis</name>
    <dbReference type="NCBI Taxonomy" id="31243"/>
    <lineage>
        <taxon>Eukaryota</taxon>
        <taxon>Metazoa</taxon>
        <taxon>Ecdysozoa</taxon>
        <taxon>Nematoda</taxon>
        <taxon>Chromadorea</taxon>
        <taxon>Rhabditida</taxon>
        <taxon>Tylenchina</taxon>
        <taxon>Tylenchomorpha</taxon>
        <taxon>Tylenchoidea</taxon>
        <taxon>Heteroderidae</taxon>
        <taxon>Heteroderinae</taxon>
        <taxon>Globodera</taxon>
    </lineage>
</organism>
<feature type="transmembrane region" description="Helical" evidence="2">
    <location>
        <begin position="274"/>
        <end position="292"/>
    </location>
</feature>
<protein>
    <submittedName>
        <fullName evidence="4">Uncharacterized protein</fullName>
    </submittedName>
</protein>
<name>A0A914H4H9_GLORO</name>
<evidence type="ECO:0000256" key="1">
    <source>
        <dbReference type="SAM" id="MobiDB-lite"/>
    </source>
</evidence>
<evidence type="ECO:0000256" key="2">
    <source>
        <dbReference type="SAM" id="Phobius"/>
    </source>
</evidence>